<keyword evidence="2" id="KW-0812">Transmembrane</keyword>
<comment type="caution">
    <text evidence="4">The sequence shown here is derived from an EMBL/GenBank/DDBJ whole genome shotgun (WGS) entry which is preliminary data.</text>
</comment>
<evidence type="ECO:0000313" key="5">
    <source>
        <dbReference type="Proteomes" id="UP001499851"/>
    </source>
</evidence>
<evidence type="ECO:0000256" key="1">
    <source>
        <dbReference type="SAM" id="MobiDB-lite"/>
    </source>
</evidence>
<gene>
    <name evidence="4" type="ORF">GCM10009830_34150</name>
</gene>
<proteinExistence type="predicted"/>
<keyword evidence="5" id="KW-1185">Reference proteome</keyword>
<evidence type="ECO:0000256" key="2">
    <source>
        <dbReference type="SAM" id="Phobius"/>
    </source>
</evidence>
<evidence type="ECO:0000256" key="3">
    <source>
        <dbReference type="SAM" id="SignalP"/>
    </source>
</evidence>
<dbReference type="Proteomes" id="UP001499851">
    <property type="component" value="Unassembled WGS sequence"/>
</dbReference>
<keyword evidence="3" id="KW-0732">Signal</keyword>
<dbReference type="EMBL" id="BAAAQF010000013">
    <property type="protein sequence ID" value="GAA1684046.1"/>
    <property type="molecule type" value="Genomic_DNA"/>
</dbReference>
<name>A0ABN2H9T4_9ACTN</name>
<feature type="compositionally biased region" description="Acidic residues" evidence="1">
    <location>
        <begin position="151"/>
        <end position="162"/>
    </location>
</feature>
<feature type="transmembrane region" description="Helical" evidence="2">
    <location>
        <begin position="192"/>
        <end position="213"/>
    </location>
</feature>
<evidence type="ECO:0008006" key="6">
    <source>
        <dbReference type="Google" id="ProtNLM"/>
    </source>
</evidence>
<feature type="chain" id="PRO_5045509291" description="LPXTG cell wall anchor domain-containing protein" evidence="3">
    <location>
        <begin position="30"/>
        <end position="221"/>
    </location>
</feature>
<reference evidence="4 5" key="1">
    <citation type="journal article" date="2019" name="Int. J. Syst. Evol. Microbiol.">
        <title>The Global Catalogue of Microorganisms (GCM) 10K type strain sequencing project: providing services to taxonomists for standard genome sequencing and annotation.</title>
        <authorList>
            <consortium name="The Broad Institute Genomics Platform"/>
            <consortium name="The Broad Institute Genome Sequencing Center for Infectious Disease"/>
            <person name="Wu L."/>
            <person name="Ma J."/>
        </authorList>
    </citation>
    <scope>NUCLEOTIDE SEQUENCE [LARGE SCALE GENOMIC DNA]</scope>
    <source>
        <strain evidence="4 5">JCM 16001</strain>
    </source>
</reference>
<dbReference type="RefSeq" id="WP_344488509.1">
    <property type="nucleotide sequence ID" value="NZ_BAAAQF010000013.1"/>
</dbReference>
<evidence type="ECO:0000313" key="4">
    <source>
        <dbReference type="EMBL" id="GAA1684046.1"/>
    </source>
</evidence>
<feature type="signal peptide" evidence="3">
    <location>
        <begin position="1"/>
        <end position="29"/>
    </location>
</feature>
<accession>A0ABN2H9T4</accession>
<sequence length="221" mass="22839">MHRKRSLTTGFAAAAGLGAALALSTPAQAAEVIILIDRDQIPTTAEEFPTHSCDGLPELGDDHDVWIFELPAEAGAEGNFVDITATYADATGSERTRTMGVHGDLLGEHTAYVTAPTGWTLLDADALVNDPDEGATFELVRTCLGAPTEEPTGEEPTSEEPTSEAPTSTGEETSPGAESPTGPILPVTGVPLGVSFVTAAALAAAGAALLLMLRRRESQES</sequence>
<keyword evidence="2" id="KW-1133">Transmembrane helix</keyword>
<organism evidence="4 5">
    <name type="scientific">Glycomyces endophyticus</name>
    <dbReference type="NCBI Taxonomy" id="480996"/>
    <lineage>
        <taxon>Bacteria</taxon>
        <taxon>Bacillati</taxon>
        <taxon>Actinomycetota</taxon>
        <taxon>Actinomycetes</taxon>
        <taxon>Glycomycetales</taxon>
        <taxon>Glycomycetaceae</taxon>
        <taxon>Glycomyces</taxon>
    </lineage>
</organism>
<feature type="compositionally biased region" description="Low complexity" evidence="1">
    <location>
        <begin position="163"/>
        <end position="175"/>
    </location>
</feature>
<protein>
    <recommendedName>
        <fullName evidence="6">LPXTG cell wall anchor domain-containing protein</fullName>
    </recommendedName>
</protein>
<keyword evidence="2" id="KW-0472">Membrane</keyword>
<feature type="region of interest" description="Disordered" evidence="1">
    <location>
        <begin position="146"/>
        <end position="184"/>
    </location>
</feature>